<proteinExistence type="predicted"/>
<evidence type="ECO:0000313" key="1">
    <source>
        <dbReference type="EMBL" id="JAD43793.1"/>
    </source>
</evidence>
<organism evidence="1">
    <name type="scientific">Arundo donax</name>
    <name type="common">Giant reed</name>
    <name type="synonym">Donax arundinaceus</name>
    <dbReference type="NCBI Taxonomy" id="35708"/>
    <lineage>
        <taxon>Eukaryota</taxon>
        <taxon>Viridiplantae</taxon>
        <taxon>Streptophyta</taxon>
        <taxon>Embryophyta</taxon>
        <taxon>Tracheophyta</taxon>
        <taxon>Spermatophyta</taxon>
        <taxon>Magnoliopsida</taxon>
        <taxon>Liliopsida</taxon>
        <taxon>Poales</taxon>
        <taxon>Poaceae</taxon>
        <taxon>PACMAD clade</taxon>
        <taxon>Arundinoideae</taxon>
        <taxon>Arundineae</taxon>
        <taxon>Arundo</taxon>
    </lineage>
</organism>
<dbReference type="AlphaFoldDB" id="A0A0A9A1H1"/>
<sequence length="53" mass="6355">MPHICREPDLHLMLLVHCEYLSDDLQPFEYALDRYRHCGAEVFFPLKLLEEAH</sequence>
<reference evidence="1" key="2">
    <citation type="journal article" date="2015" name="Data Brief">
        <title>Shoot transcriptome of the giant reed, Arundo donax.</title>
        <authorList>
            <person name="Barrero R.A."/>
            <person name="Guerrero F.D."/>
            <person name="Moolhuijzen P."/>
            <person name="Goolsby J.A."/>
            <person name="Tidwell J."/>
            <person name="Bellgard S.E."/>
            <person name="Bellgard M.I."/>
        </authorList>
    </citation>
    <scope>NUCLEOTIDE SEQUENCE</scope>
    <source>
        <tissue evidence="1">Shoot tissue taken approximately 20 cm above the soil surface</tissue>
    </source>
</reference>
<dbReference type="EMBL" id="GBRH01254102">
    <property type="protein sequence ID" value="JAD43793.1"/>
    <property type="molecule type" value="Transcribed_RNA"/>
</dbReference>
<name>A0A0A9A1H1_ARUDO</name>
<accession>A0A0A9A1H1</accession>
<protein>
    <submittedName>
        <fullName evidence="1">Uncharacterized protein</fullName>
    </submittedName>
</protein>
<reference evidence="1" key="1">
    <citation type="submission" date="2014-09" db="EMBL/GenBank/DDBJ databases">
        <authorList>
            <person name="Magalhaes I.L.F."/>
            <person name="Oliveira U."/>
            <person name="Santos F.R."/>
            <person name="Vidigal T.H.D.A."/>
            <person name="Brescovit A.D."/>
            <person name="Santos A.J."/>
        </authorList>
    </citation>
    <scope>NUCLEOTIDE SEQUENCE</scope>
    <source>
        <tissue evidence="1">Shoot tissue taken approximately 20 cm above the soil surface</tissue>
    </source>
</reference>